<dbReference type="PROSITE" id="PS50994">
    <property type="entry name" value="INTEGRASE"/>
    <property type="match status" value="1"/>
</dbReference>
<organism evidence="3 4">
    <name type="scientific">Heterodera schachtii</name>
    <name type="common">Sugarbeet cyst nematode worm</name>
    <name type="synonym">Tylenchus schachtii</name>
    <dbReference type="NCBI Taxonomy" id="97005"/>
    <lineage>
        <taxon>Eukaryota</taxon>
        <taxon>Metazoa</taxon>
        <taxon>Ecdysozoa</taxon>
        <taxon>Nematoda</taxon>
        <taxon>Chromadorea</taxon>
        <taxon>Rhabditida</taxon>
        <taxon>Tylenchina</taxon>
        <taxon>Tylenchomorpha</taxon>
        <taxon>Tylenchoidea</taxon>
        <taxon>Heteroderidae</taxon>
        <taxon>Heteroderinae</taxon>
        <taxon>Heterodera</taxon>
    </lineage>
</organism>
<evidence type="ECO:0000313" key="4">
    <source>
        <dbReference type="Proteomes" id="UP001620645"/>
    </source>
</evidence>
<keyword evidence="4" id="KW-1185">Reference proteome</keyword>
<feature type="compositionally biased region" description="Polar residues" evidence="1">
    <location>
        <begin position="362"/>
        <end position="376"/>
    </location>
</feature>
<dbReference type="Proteomes" id="UP001620645">
    <property type="component" value="Unassembled WGS sequence"/>
</dbReference>
<dbReference type="PANTHER" id="PTHR37984:SF5">
    <property type="entry name" value="PROTEIN NYNRIN-LIKE"/>
    <property type="match status" value="1"/>
</dbReference>
<accession>A0ABD2K0T3</accession>
<proteinExistence type="predicted"/>
<dbReference type="InterPro" id="IPR012337">
    <property type="entry name" value="RNaseH-like_sf"/>
</dbReference>
<dbReference type="InterPro" id="IPR001584">
    <property type="entry name" value="Integrase_cat-core"/>
</dbReference>
<sequence length="410" mass="47506">MGRSRSLSTERNSRAESRVRYFQRMVDVLGGPRRCQTPLPDRIFNGYIPAIRLRKMRKGYSRFCSGCDRKIPTCRRRISPATKHHLAAEKKKRKESRELKKIVDEKKKILLEKLKKIKQEIANGDFPFLDGLNVIVCRNPQIPEHSQIVSDNGTQFHSSEFASLCKEFGIKHTFTPPFHPQSNGQVERFVDTFKRAMMKCKGDKNSLEKVLLSYRSTPNSAIDGYSPDQLFLGRKLRTKLALVHPKGQIDQSEKFEKDKFKQHQKDYSAKMAQQFDRNHGTKAIEFLPTDAVLLLNYRLGKSHWLQGTIVERLSNSQTYRVHVPTLGRIVHRHANQLRRRLDFEDNSNWEPPIQEQMAIEPNQRTPPRQHAANDQRTPIVADQAQQKAKSPIGVRRSQRVPKPIKRFTPS</sequence>
<dbReference type="InterPro" id="IPR050951">
    <property type="entry name" value="Retrovirus_Pol_polyprotein"/>
</dbReference>
<name>A0ABD2K0T3_HETSC</name>
<feature type="compositionally biased region" description="Basic residues" evidence="1">
    <location>
        <begin position="396"/>
        <end position="410"/>
    </location>
</feature>
<comment type="caution">
    <text evidence="3">The sequence shown here is derived from an EMBL/GenBank/DDBJ whole genome shotgun (WGS) entry which is preliminary data.</text>
</comment>
<evidence type="ECO:0000256" key="1">
    <source>
        <dbReference type="SAM" id="MobiDB-lite"/>
    </source>
</evidence>
<evidence type="ECO:0000313" key="3">
    <source>
        <dbReference type="EMBL" id="KAL3096278.1"/>
    </source>
</evidence>
<feature type="domain" description="Integrase catalytic" evidence="2">
    <location>
        <begin position="76"/>
        <end position="235"/>
    </location>
</feature>
<evidence type="ECO:0000259" key="2">
    <source>
        <dbReference type="PROSITE" id="PS50994"/>
    </source>
</evidence>
<dbReference type="PANTHER" id="PTHR37984">
    <property type="entry name" value="PROTEIN CBG26694"/>
    <property type="match status" value="1"/>
</dbReference>
<reference evidence="3 4" key="1">
    <citation type="submission" date="2024-10" db="EMBL/GenBank/DDBJ databases">
        <authorList>
            <person name="Kim D."/>
        </authorList>
    </citation>
    <scope>NUCLEOTIDE SEQUENCE [LARGE SCALE GENOMIC DNA]</scope>
    <source>
        <strain evidence="3">Taebaek</strain>
    </source>
</reference>
<feature type="region of interest" description="Disordered" evidence="1">
    <location>
        <begin position="359"/>
        <end position="410"/>
    </location>
</feature>
<gene>
    <name evidence="3" type="ORF">niasHS_004916</name>
</gene>
<dbReference type="SUPFAM" id="SSF53098">
    <property type="entry name" value="Ribonuclease H-like"/>
    <property type="match status" value="1"/>
</dbReference>
<dbReference type="InterPro" id="IPR036397">
    <property type="entry name" value="RNaseH_sf"/>
</dbReference>
<protein>
    <recommendedName>
        <fullName evidence="2">Integrase catalytic domain-containing protein</fullName>
    </recommendedName>
</protein>
<dbReference type="AlphaFoldDB" id="A0ABD2K0T3"/>
<dbReference type="EMBL" id="JBICCN010000073">
    <property type="protein sequence ID" value="KAL3096278.1"/>
    <property type="molecule type" value="Genomic_DNA"/>
</dbReference>
<dbReference type="Gene3D" id="3.30.420.10">
    <property type="entry name" value="Ribonuclease H-like superfamily/Ribonuclease H"/>
    <property type="match status" value="1"/>
</dbReference>